<dbReference type="NCBIfam" id="TIGR01726">
    <property type="entry name" value="HEQRo_perm_3TM"/>
    <property type="match status" value="1"/>
</dbReference>
<keyword evidence="6 10" id="KW-0812">Transmembrane</keyword>
<dbReference type="InterPro" id="IPR010065">
    <property type="entry name" value="AA_ABC_transptr_permease_3TM"/>
</dbReference>
<proteinExistence type="inferred from homology"/>
<keyword evidence="13" id="KW-1185">Reference proteome</keyword>
<evidence type="ECO:0000313" key="12">
    <source>
        <dbReference type="EMBL" id="CUX49885.1"/>
    </source>
</evidence>
<feature type="transmembrane region" description="Helical" evidence="10">
    <location>
        <begin position="186"/>
        <end position="205"/>
    </location>
</feature>
<accession>A0A1S7RCH7</accession>
<keyword evidence="7" id="KW-0029">Amino-acid transport</keyword>
<evidence type="ECO:0000256" key="10">
    <source>
        <dbReference type="RuleBase" id="RU363032"/>
    </source>
</evidence>
<dbReference type="STRING" id="1183432.AGR3A_Lc130230"/>
<evidence type="ECO:0000256" key="3">
    <source>
        <dbReference type="ARBA" id="ARBA00010072"/>
    </source>
</evidence>
<comment type="subcellular location">
    <subcellularLocation>
        <location evidence="2">Cell inner membrane</location>
        <topology evidence="2">Multi-pass membrane protein</topology>
    </subcellularLocation>
    <subcellularLocation>
        <location evidence="10">Cell membrane</location>
        <topology evidence="10">Multi-pass membrane protein</topology>
    </subcellularLocation>
</comment>
<evidence type="ECO:0000256" key="1">
    <source>
        <dbReference type="ARBA" id="ARBA00003159"/>
    </source>
</evidence>
<evidence type="ECO:0000256" key="5">
    <source>
        <dbReference type="ARBA" id="ARBA00022475"/>
    </source>
</evidence>
<reference evidence="13" key="1">
    <citation type="submission" date="2016-01" db="EMBL/GenBank/DDBJ databases">
        <authorList>
            <person name="Regsiter A."/>
            <person name="william w."/>
        </authorList>
    </citation>
    <scope>NUCLEOTIDE SEQUENCE [LARGE SCALE GENOMIC DNA]</scope>
    <source>
        <strain evidence="13">CFBP 6623</strain>
    </source>
</reference>
<gene>
    <name evidence="12" type="primary">yecS</name>
    <name evidence="12" type="ORF">AGR3A_Lc130230</name>
</gene>
<name>A0A1S7RCH7_9HYPH</name>
<keyword evidence="5" id="KW-1003">Cell membrane</keyword>
<feature type="transmembrane region" description="Helical" evidence="10">
    <location>
        <begin position="51"/>
        <end position="74"/>
    </location>
</feature>
<dbReference type="InterPro" id="IPR035906">
    <property type="entry name" value="MetI-like_sf"/>
</dbReference>
<dbReference type="Proteomes" id="UP000191988">
    <property type="component" value="Unassembled WGS sequence"/>
</dbReference>
<dbReference type="EMBL" id="FBWK01000049">
    <property type="protein sequence ID" value="CUX49885.1"/>
    <property type="molecule type" value="Genomic_DNA"/>
</dbReference>
<dbReference type="InterPro" id="IPR000515">
    <property type="entry name" value="MetI-like"/>
</dbReference>
<comment type="similarity">
    <text evidence="3">Belongs to the binding-protein-dependent transport system permease family. HisMQ subfamily.</text>
</comment>
<dbReference type="GO" id="GO:0022857">
    <property type="term" value="F:transmembrane transporter activity"/>
    <property type="evidence" value="ECO:0007669"/>
    <property type="project" value="InterPro"/>
</dbReference>
<keyword evidence="8 10" id="KW-1133">Transmembrane helix</keyword>
<dbReference type="Gene3D" id="1.10.3720.10">
    <property type="entry name" value="MetI-like"/>
    <property type="match status" value="1"/>
</dbReference>
<feature type="domain" description="ABC transmembrane type-1" evidence="11">
    <location>
        <begin position="13"/>
        <end position="205"/>
    </location>
</feature>
<dbReference type="PROSITE" id="PS50928">
    <property type="entry name" value="ABC_TM1"/>
    <property type="match status" value="1"/>
</dbReference>
<evidence type="ECO:0000313" key="13">
    <source>
        <dbReference type="Proteomes" id="UP000191988"/>
    </source>
</evidence>
<comment type="function">
    <text evidence="1">Part of the binding-protein-dependent transport system for glutamine; probably responsible for the translocation of the substrate across the membrane.</text>
</comment>
<dbReference type="SUPFAM" id="SSF161098">
    <property type="entry name" value="MetI-like"/>
    <property type="match status" value="1"/>
</dbReference>
<evidence type="ECO:0000256" key="4">
    <source>
        <dbReference type="ARBA" id="ARBA00022448"/>
    </source>
</evidence>
<evidence type="ECO:0000256" key="9">
    <source>
        <dbReference type="ARBA" id="ARBA00023136"/>
    </source>
</evidence>
<feature type="transmembrane region" description="Helical" evidence="10">
    <location>
        <begin position="86"/>
        <end position="102"/>
    </location>
</feature>
<dbReference type="Pfam" id="PF00528">
    <property type="entry name" value="BPD_transp_1"/>
    <property type="match status" value="1"/>
</dbReference>
<organism evidence="12 13">
    <name type="scientific">Agrobacterium tomkonis CFBP 6623</name>
    <dbReference type="NCBI Taxonomy" id="1183432"/>
    <lineage>
        <taxon>Bacteria</taxon>
        <taxon>Pseudomonadati</taxon>
        <taxon>Pseudomonadota</taxon>
        <taxon>Alphaproteobacteria</taxon>
        <taxon>Hyphomicrobiales</taxon>
        <taxon>Rhizobiaceae</taxon>
        <taxon>Rhizobium/Agrobacterium group</taxon>
        <taxon>Agrobacterium</taxon>
        <taxon>Agrobacterium tumefaciens complex</taxon>
    </lineage>
</organism>
<dbReference type="PANTHER" id="PTHR30614">
    <property type="entry name" value="MEMBRANE COMPONENT OF AMINO ACID ABC TRANSPORTER"/>
    <property type="match status" value="1"/>
</dbReference>
<dbReference type="PANTHER" id="PTHR30614:SF20">
    <property type="entry name" value="GLUTAMINE TRANSPORT SYSTEM PERMEASE PROTEIN GLNP"/>
    <property type="match status" value="1"/>
</dbReference>
<feature type="transmembrane region" description="Helical" evidence="10">
    <location>
        <begin position="12"/>
        <end position="39"/>
    </location>
</feature>
<evidence type="ECO:0000256" key="6">
    <source>
        <dbReference type="ARBA" id="ARBA00022692"/>
    </source>
</evidence>
<feature type="transmembrane region" description="Helical" evidence="10">
    <location>
        <begin position="147"/>
        <end position="166"/>
    </location>
</feature>
<dbReference type="RefSeq" id="WP_046799008.1">
    <property type="nucleotide sequence ID" value="NZ_LT009724.1"/>
</dbReference>
<dbReference type="AlphaFoldDB" id="A0A1S7RCH7"/>
<sequence length="215" mass="23078">MGFSLMTQVFPFFLEAALVTLEITILALALGLVLATLATAARLARSKLLRFVGSAYVSVFRGTPCLLQLFILYYGGPQIGIDLDPFTAGAIGLGINVGAYLAEAMRGAILTVDKGQTEAARSIGFARGQTMRLVVLPQAGRLMIRSIGVNTIMLLKGSSLVSAISVVELTYTAQRFIGSTYRPFEIFAVSAAIYMVLVYLLARLIDALDARFALK</sequence>
<dbReference type="GO" id="GO:0043190">
    <property type="term" value="C:ATP-binding cassette (ABC) transporter complex"/>
    <property type="evidence" value="ECO:0007669"/>
    <property type="project" value="InterPro"/>
</dbReference>
<evidence type="ECO:0000256" key="8">
    <source>
        <dbReference type="ARBA" id="ARBA00022989"/>
    </source>
</evidence>
<dbReference type="GO" id="GO:0006865">
    <property type="term" value="P:amino acid transport"/>
    <property type="evidence" value="ECO:0007669"/>
    <property type="project" value="UniProtKB-KW"/>
</dbReference>
<keyword evidence="4 10" id="KW-0813">Transport</keyword>
<protein>
    <submittedName>
        <fullName evidence="12">Putative transporter subunit: permease component of ABC superfamily transporter</fullName>
    </submittedName>
</protein>
<keyword evidence="9 10" id="KW-0472">Membrane</keyword>
<dbReference type="CDD" id="cd06261">
    <property type="entry name" value="TM_PBP2"/>
    <property type="match status" value="1"/>
</dbReference>
<evidence type="ECO:0000256" key="7">
    <source>
        <dbReference type="ARBA" id="ARBA00022970"/>
    </source>
</evidence>
<evidence type="ECO:0000259" key="11">
    <source>
        <dbReference type="PROSITE" id="PS50928"/>
    </source>
</evidence>
<evidence type="ECO:0000256" key="2">
    <source>
        <dbReference type="ARBA" id="ARBA00004429"/>
    </source>
</evidence>
<dbReference type="InterPro" id="IPR043429">
    <property type="entry name" value="ArtM/GltK/GlnP/TcyL/YhdX-like"/>
</dbReference>